<protein>
    <submittedName>
        <fullName evidence="3">TadE/TadG family type IV pilus assembly protein</fullName>
    </submittedName>
</protein>
<proteinExistence type="predicted"/>
<accession>A0ABV6NKP3</accession>
<keyword evidence="1" id="KW-1133">Transmembrane helix</keyword>
<dbReference type="Pfam" id="PF07811">
    <property type="entry name" value="TadE"/>
    <property type="match status" value="1"/>
</dbReference>
<name>A0ABV6NKP3_9BACI</name>
<organism evidence="3 4">
    <name type="scientific">Halalkalibacter alkalisediminis</name>
    <dbReference type="NCBI Taxonomy" id="935616"/>
    <lineage>
        <taxon>Bacteria</taxon>
        <taxon>Bacillati</taxon>
        <taxon>Bacillota</taxon>
        <taxon>Bacilli</taxon>
        <taxon>Bacillales</taxon>
        <taxon>Bacillaceae</taxon>
        <taxon>Halalkalibacter</taxon>
    </lineage>
</organism>
<dbReference type="EMBL" id="JBHLTR010000054">
    <property type="protein sequence ID" value="MFC0561246.1"/>
    <property type="molecule type" value="Genomic_DNA"/>
</dbReference>
<dbReference type="RefSeq" id="WP_273842710.1">
    <property type="nucleotide sequence ID" value="NZ_JAQQWT010000005.1"/>
</dbReference>
<sequence>MAVLRKLKSEEKGQSVTEFAIILPVFVLLITGVLVLGSIIYAKTVVVLAASQAARVGGAIYDDSSLTLYEKDEKIRNTALTVVSNGLTGEDRTVTITQVGNEIKVKVSYTYYIPLPLIRSLFSNHSVDINFTSSYLIL</sequence>
<evidence type="ECO:0000313" key="4">
    <source>
        <dbReference type="Proteomes" id="UP001589833"/>
    </source>
</evidence>
<dbReference type="Proteomes" id="UP001589833">
    <property type="component" value="Unassembled WGS sequence"/>
</dbReference>
<keyword evidence="4" id="KW-1185">Reference proteome</keyword>
<dbReference type="InterPro" id="IPR012495">
    <property type="entry name" value="TadE-like_dom"/>
</dbReference>
<comment type="caution">
    <text evidence="3">The sequence shown here is derived from an EMBL/GenBank/DDBJ whole genome shotgun (WGS) entry which is preliminary data.</text>
</comment>
<keyword evidence="1" id="KW-0472">Membrane</keyword>
<evidence type="ECO:0000256" key="1">
    <source>
        <dbReference type="SAM" id="Phobius"/>
    </source>
</evidence>
<evidence type="ECO:0000259" key="2">
    <source>
        <dbReference type="Pfam" id="PF07811"/>
    </source>
</evidence>
<evidence type="ECO:0000313" key="3">
    <source>
        <dbReference type="EMBL" id="MFC0561246.1"/>
    </source>
</evidence>
<feature type="domain" description="TadE-like" evidence="2">
    <location>
        <begin position="13"/>
        <end position="55"/>
    </location>
</feature>
<keyword evidence="1" id="KW-0812">Transmembrane</keyword>
<feature type="transmembrane region" description="Helical" evidence="1">
    <location>
        <begin position="21"/>
        <end position="42"/>
    </location>
</feature>
<gene>
    <name evidence="3" type="ORF">ACFFH4_20070</name>
</gene>
<reference evidence="3 4" key="1">
    <citation type="submission" date="2024-09" db="EMBL/GenBank/DDBJ databases">
        <authorList>
            <person name="Sun Q."/>
            <person name="Mori K."/>
        </authorList>
    </citation>
    <scope>NUCLEOTIDE SEQUENCE [LARGE SCALE GENOMIC DNA]</scope>
    <source>
        <strain evidence="3 4">NCAIM B.02301</strain>
    </source>
</reference>